<keyword evidence="3" id="KW-1185">Reference proteome</keyword>
<feature type="transmembrane region" description="Helical" evidence="1">
    <location>
        <begin position="45"/>
        <end position="64"/>
    </location>
</feature>
<proteinExistence type="predicted"/>
<protein>
    <submittedName>
        <fullName evidence="2">Uncharacterized protein</fullName>
    </submittedName>
</protein>
<sequence>MEDFEDPTSTCMVGPGSPDLEADEVQYLWKGPVRISAALFFFGRYLALLGNVVVTVSSFSAHLPESVSTFLSTKLLADFSNGRVAQYLPAGFARHYAGHMLLTVRIYALYHCSKRVLAILLLIAAVLTSLSIFSTFFDQTNHSEETPVGCHTEFSFITSVSTYYVADRPMKYFTSSTFWVEIAAAWEASFLYDLTLFFMTLFRAYKTRHELRTLRKLRIPLTDIILRDGKKHTPVFYHLVRPDRVIQFL</sequence>
<evidence type="ECO:0000313" key="2">
    <source>
        <dbReference type="EMBL" id="KIK52495.1"/>
    </source>
</evidence>
<evidence type="ECO:0000313" key="3">
    <source>
        <dbReference type="Proteomes" id="UP000053593"/>
    </source>
</evidence>
<dbReference type="HOGENOM" id="CLU_1115853_0_0_1"/>
<name>A0A0D0AQE1_9AGAR</name>
<organism evidence="2 3">
    <name type="scientific">Collybiopsis luxurians FD-317 M1</name>
    <dbReference type="NCBI Taxonomy" id="944289"/>
    <lineage>
        <taxon>Eukaryota</taxon>
        <taxon>Fungi</taxon>
        <taxon>Dikarya</taxon>
        <taxon>Basidiomycota</taxon>
        <taxon>Agaricomycotina</taxon>
        <taxon>Agaricomycetes</taxon>
        <taxon>Agaricomycetidae</taxon>
        <taxon>Agaricales</taxon>
        <taxon>Marasmiineae</taxon>
        <taxon>Omphalotaceae</taxon>
        <taxon>Collybiopsis</taxon>
        <taxon>Collybiopsis luxurians</taxon>
    </lineage>
</organism>
<feature type="transmembrane region" description="Helical" evidence="1">
    <location>
        <begin position="178"/>
        <end position="202"/>
    </location>
</feature>
<keyword evidence="1" id="KW-0812">Transmembrane</keyword>
<keyword evidence="1" id="KW-0472">Membrane</keyword>
<reference evidence="2 3" key="1">
    <citation type="submission" date="2014-04" db="EMBL/GenBank/DDBJ databases">
        <title>Evolutionary Origins and Diversification of the Mycorrhizal Mutualists.</title>
        <authorList>
            <consortium name="DOE Joint Genome Institute"/>
            <consortium name="Mycorrhizal Genomics Consortium"/>
            <person name="Kohler A."/>
            <person name="Kuo A."/>
            <person name="Nagy L.G."/>
            <person name="Floudas D."/>
            <person name="Copeland A."/>
            <person name="Barry K.W."/>
            <person name="Cichocki N."/>
            <person name="Veneault-Fourrey C."/>
            <person name="LaButti K."/>
            <person name="Lindquist E.A."/>
            <person name="Lipzen A."/>
            <person name="Lundell T."/>
            <person name="Morin E."/>
            <person name="Murat C."/>
            <person name="Riley R."/>
            <person name="Ohm R."/>
            <person name="Sun H."/>
            <person name="Tunlid A."/>
            <person name="Henrissat B."/>
            <person name="Grigoriev I.V."/>
            <person name="Hibbett D.S."/>
            <person name="Martin F."/>
        </authorList>
    </citation>
    <scope>NUCLEOTIDE SEQUENCE [LARGE SCALE GENOMIC DNA]</scope>
    <source>
        <strain evidence="2 3">FD-317 M1</strain>
    </source>
</reference>
<feature type="transmembrane region" description="Helical" evidence="1">
    <location>
        <begin position="116"/>
        <end position="137"/>
    </location>
</feature>
<dbReference type="Proteomes" id="UP000053593">
    <property type="component" value="Unassembled WGS sequence"/>
</dbReference>
<evidence type="ECO:0000256" key="1">
    <source>
        <dbReference type="SAM" id="Phobius"/>
    </source>
</evidence>
<keyword evidence="1" id="KW-1133">Transmembrane helix</keyword>
<accession>A0A0D0AQE1</accession>
<dbReference type="AlphaFoldDB" id="A0A0D0AQE1"/>
<dbReference type="EMBL" id="KN834842">
    <property type="protein sequence ID" value="KIK52495.1"/>
    <property type="molecule type" value="Genomic_DNA"/>
</dbReference>
<dbReference type="OrthoDB" id="2686513at2759"/>
<gene>
    <name evidence="2" type="ORF">GYMLUDRAFT_251198</name>
</gene>